<dbReference type="Proteomes" id="UP001341281">
    <property type="component" value="Chromosome 10"/>
</dbReference>
<name>A0AAQ3UTY9_PASNO</name>
<gene>
    <name evidence="1" type="ORF">U9M48_043674</name>
</gene>
<organism evidence="1 2">
    <name type="scientific">Paspalum notatum var. saurae</name>
    <dbReference type="NCBI Taxonomy" id="547442"/>
    <lineage>
        <taxon>Eukaryota</taxon>
        <taxon>Viridiplantae</taxon>
        <taxon>Streptophyta</taxon>
        <taxon>Embryophyta</taxon>
        <taxon>Tracheophyta</taxon>
        <taxon>Spermatophyta</taxon>
        <taxon>Magnoliopsida</taxon>
        <taxon>Liliopsida</taxon>
        <taxon>Poales</taxon>
        <taxon>Poaceae</taxon>
        <taxon>PACMAD clade</taxon>
        <taxon>Panicoideae</taxon>
        <taxon>Andropogonodae</taxon>
        <taxon>Paspaleae</taxon>
        <taxon>Paspalinae</taxon>
        <taxon>Paspalum</taxon>
    </lineage>
</organism>
<reference evidence="1 2" key="1">
    <citation type="submission" date="2024-02" db="EMBL/GenBank/DDBJ databases">
        <title>High-quality chromosome-scale genome assembly of Pensacola bahiagrass (Paspalum notatum Flugge var. saurae).</title>
        <authorList>
            <person name="Vega J.M."/>
            <person name="Podio M."/>
            <person name="Orjuela J."/>
            <person name="Siena L.A."/>
            <person name="Pessino S.C."/>
            <person name="Combes M.C."/>
            <person name="Mariac C."/>
            <person name="Albertini E."/>
            <person name="Pupilli F."/>
            <person name="Ortiz J.P.A."/>
            <person name="Leblanc O."/>
        </authorList>
    </citation>
    <scope>NUCLEOTIDE SEQUENCE [LARGE SCALE GENOMIC DNA]</scope>
    <source>
        <strain evidence="1">R1</strain>
        <tissue evidence="1">Leaf</tissue>
    </source>
</reference>
<protein>
    <submittedName>
        <fullName evidence="1">Uncharacterized protein</fullName>
    </submittedName>
</protein>
<proteinExistence type="predicted"/>
<dbReference type="EMBL" id="CP144754">
    <property type="protein sequence ID" value="WVZ98206.1"/>
    <property type="molecule type" value="Genomic_DNA"/>
</dbReference>
<evidence type="ECO:0000313" key="1">
    <source>
        <dbReference type="EMBL" id="WVZ98206.1"/>
    </source>
</evidence>
<keyword evidence="2" id="KW-1185">Reference proteome</keyword>
<evidence type="ECO:0000313" key="2">
    <source>
        <dbReference type="Proteomes" id="UP001341281"/>
    </source>
</evidence>
<accession>A0AAQ3UTY9</accession>
<dbReference type="AlphaFoldDB" id="A0AAQ3UTY9"/>
<sequence>MPSPDNEPHWSRAAFADTRRCAARLRGTVLFVCKNGEHRSFTGVYYIPRLTANRESRPKEADYDIHLRRGGMEIREPGGRLTRVPRADNRLYRLDVKVAQPVCLAARGGRVPGGGTPGLATSTCRR</sequence>